<dbReference type="SMART" id="SM00875">
    <property type="entry name" value="BACK"/>
    <property type="match status" value="1"/>
</dbReference>
<dbReference type="InterPro" id="IPR000210">
    <property type="entry name" value="BTB/POZ_dom"/>
</dbReference>
<dbReference type="InterPro" id="IPR011333">
    <property type="entry name" value="SKP1/BTB/POZ_sf"/>
</dbReference>
<protein>
    <submittedName>
        <fullName evidence="5">BTB domain-containing protein</fullName>
    </submittedName>
</protein>
<sequence length="686" mass="74994">MTSIASLSTKKPLEASSQETLFFKGCMQNQVASLLSGLQDLRKKRLYTDIILCACDEEFPCHKVVLAASSRYFNAMFLTPFSEQRTSRVNLKQISPWALRHLIDFAYTGYLSLSTTVVQDIFIAATLLDYPLAVDACIKFMEEHLHVSNCLGVQLLAETYDFPDLVKSARSIAVKNFSSLVSRDASTSGEWLRLPLNSVESYLSADDLEVRSEQDVLDACLAWVSHEPETRLTHLPSLLRLVRLHQLPSTILRTYICSPPLTLRESPAALLYIQQVVNRIEGAPDDSHVNGASFSADTLPRPSTLKRPTLVAIGGMSSGFILDSVDAFSFARGRCISCPALPADSLTWFSATVANNTLIITGGIRAGVVVPTVYRFSVEENRWTRGSEMPTSRARHASVSVQGGYVFVLGGVTVARAPDAATTSASAPPAGLGAHSLRQEEEEEEGEGNLPGTEVPSLVLVKSIDRYDVALDEWVNVGTARTPRQMSSIAVVFPQTTNDDCYLMAGRRREGASNFTLVELGGTLDVQSNVVTEKMAIYQIKSDLTVHSSADYIALMRPVRYAKCVTNQSGNLVYIFWEASGELSVLDFHRQSLRTLQSLSGTAGSTDASSVSHSAVHCGCAWVDGRLYVLGGFAKFLGAGERRPTAPRHSIHCYDPETNLWSEVSTFEDDQGIVPRAICCCVCLEM</sequence>
<dbReference type="SMART" id="SM00612">
    <property type="entry name" value="Kelch"/>
    <property type="match status" value="3"/>
</dbReference>
<dbReference type="PIRSF" id="PIRSF037037">
    <property type="entry name" value="Kelch-like_protein_gigaxonin"/>
    <property type="match status" value="1"/>
</dbReference>
<evidence type="ECO:0000256" key="1">
    <source>
        <dbReference type="ARBA" id="ARBA00022441"/>
    </source>
</evidence>
<feature type="compositionally biased region" description="Low complexity" evidence="3">
    <location>
        <begin position="420"/>
        <end position="430"/>
    </location>
</feature>
<evidence type="ECO:0000313" key="5">
    <source>
        <dbReference type="WBParaSite" id="MCU_009855-RB"/>
    </source>
</evidence>
<dbReference type="Pfam" id="PF00651">
    <property type="entry name" value="BTB"/>
    <property type="match status" value="1"/>
</dbReference>
<dbReference type="SUPFAM" id="SSF117281">
    <property type="entry name" value="Kelch motif"/>
    <property type="match status" value="1"/>
</dbReference>
<dbReference type="Gene3D" id="3.30.710.10">
    <property type="entry name" value="Potassium Channel Kv1.1, Chain A"/>
    <property type="match status" value="1"/>
</dbReference>
<organism evidence="5">
    <name type="scientific">Mesocestoides corti</name>
    <name type="common">Flatworm</name>
    <dbReference type="NCBI Taxonomy" id="53468"/>
    <lineage>
        <taxon>Eukaryota</taxon>
        <taxon>Metazoa</taxon>
        <taxon>Spiralia</taxon>
        <taxon>Lophotrochozoa</taxon>
        <taxon>Platyhelminthes</taxon>
        <taxon>Cestoda</taxon>
        <taxon>Eucestoda</taxon>
        <taxon>Cyclophyllidea</taxon>
        <taxon>Mesocestoididae</taxon>
        <taxon>Mesocestoides</taxon>
    </lineage>
</organism>
<dbReference type="InterPro" id="IPR015915">
    <property type="entry name" value="Kelch-typ_b-propeller"/>
</dbReference>
<keyword evidence="2" id="KW-0677">Repeat</keyword>
<reference evidence="5" key="1">
    <citation type="submission" date="2019-11" db="UniProtKB">
        <authorList>
            <consortium name="WormBaseParasite"/>
        </authorList>
    </citation>
    <scope>IDENTIFICATION</scope>
</reference>
<dbReference type="Gene3D" id="2.120.10.80">
    <property type="entry name" value="Kelch-type beta propeller"/>
    <property type="match status" value="2"/>
</dbReference>
<feature type="region of interest" description="Disordered" evidence="3">
    <location>
        <begin position="420"/>
        <end position="453"/>
    </location>
</feature>
<dbReference type="SMART" id="SM00225">
    <property type="entry name" value="BTB"/>
    <property type="match status" value="1"/>
</dbReference>
<dbReference type="PROSITE" id="PS50097">
    <property type="entry name" value="BTB"/>
    <property type="match status" value="1"/>
</dbReference>
<dbReference type="PANTHER" id="PTHR24412">
    <property type="entry name" value="KELCH PROTEIN"/>
    <property type="match status" value="1"/>
</dbReference>
<dbReference type="PANTHER" id="PTHR24412:SF489">
    <property type="entry name" value="RING FINGER DOMAIN AND KELCH REPEAT-CONTAINING PROTEIN DDB_G0271372"/>
    <property type="match status" value="1"/>
</dbReference>
<dbReference type="InterPro" id="IPR006652">
    <property type="entry name" value="Kelch_1"/>
</dbReference>
<accession>A0A5K3FNA5</accession>
<dbReference type="InterPro" id="IPR017096">
    <property type="entry name" value="BTB-kelch_protein"/>
</dbReference>
<evidence type="ECO:0000256" key="2">
    <source>
        <dbReference type="ARBA" id="ARBA00022737"/>
    </source>
</evidence>
<dbReference type="AlphaFoldDB" id="A0A5K3FNA5"/>
<dbReference type="Gene3D" id="1.25.40.420">
    <property type="match status" value="1"/>
</dbReference>
<dbReference type="Pfam" id="PF07707">
    <property type="entry name" value="BACK"/>
    <property type="match status" value="1"/>
</dbReference>
<keyword evidence="1" id="KW-0880">Kelch repeat</keyword>
<feature type="domain" description="BTB" evidence="4">
    <location>
        <begin position="48"/>
        <end position="115"/>
    </location>
</feature>
<dbReference type="Pfam" id="PF01344">
    <property type="entry name" value="Kelch_1"/>
    <property type="match status" value="2"/>
</dbReference>
<dbReference type="FunFam" id="1.25.40.420:FF:000001">
    <property type="entry name" value="Kelch-like family member 12"/>
    <property type="match status" value="1"/>
</dbReference>
<dbReference type="InterPro" id="IPR011705">
    <property type="entry name" value="BACK"/>
</dbReference>
<evidence type="ECO:0000259" key="4">
    <source>
        <dbReference type="PROSITE" id="PS50097"/>
    </source>
</evidence>
<dbReference type="SUPFAM" id="SSF54695">
    <property type="entry name" value="POZ domain"/>
    <property type="match status" value="1"/>
</dbReference>
<name>A0A5K3FNA5_MESCO</name>
<dbReference type="WBParaSite" id="MCU_009855-RB">
    <property type="protein sequence ID" value="MCU_009855-RB"/>
    <property type="gene ID" value="MCU_009855"/>
</dbReference>
<evidence type="ECO:0000256" key="3">
    <source>
        <dbReference type="SAM" id="MobiDB-lite"/>
    </source>
</evidence>
<proteinExistence type="predicted"/>